<name>A0ABU0YK74_9PROT</name>
<organism evidence="3 4">
    <name type="scientific">Dongia sedimenti</name>
    <dbReference type="NCBI Taxonomy" id="3064282"/>
    <lineage>
        <taxon>Bacteria</taxon>
        <taxon>Pseudomonadati</taxon>
        <taxon>Pseudomonadota</taxon>
        <taxon>Alphaproteobacteria</taxon>
        <taxon>Rhodospirillales</taxon>
        <taxon>Dongiaceae</taxon>
        <taxon>Dongia</taxon>
    </lineage>
</organism>
<feature type="domain" description="Fumarylacetoacetase-like C-terminal" evidence="2">
    <location>
        <begin position="99"/>
        <end position="256"/>
    </location>
</feature>
<dbReference type="PANTHER" id="PTHR30143:SF0">
    <property type="entry name" value="2-KETO-4-PENTENOATE HYDRATASE"/>
    <property type="match status" value="1"/>
</dbReference>
<keyword evidence="3" id="KW-0378">Hydrolase</keyword>
<comment type="caution">
    <text evidence="3">The sequence shown here is derived from an EMBL/GenBank/DDBJ whole genome shotgun (WGS) entry which is preliminary data.</text>
</comment>
<dbReference type="Proteomes" id="UP001230156">
    <property type="component" value="Unassembled WGS sequence"/>
</dbReference>
<dbReference type="InterPro" id="IPR011234">
    <property type="entry name" value="Fumarylacetoacetase-like_C"/>
</dbReference>
<evidence type="ECO:0000313" key="4">
    <source>
        <dbReference type="Proteomes" id="UP001230156"/>
    </source>
</evidence>
<dbReference type="InterPro" id="IPR036663">
    <property type="entry name" value="Fumarylacetoacetase_C_sf"/>
</dbReference>
<dbReference type="InterPro" id="IPR050772">
    <property type="entry name" value="Hydratase-Decarb/MhpD_sf"/>
</dbReference>
<evidence type="ECO:0000259" key="2">
    <source>
        <dbReference type="Pfam" id="PF01557"/>
    </source>
</evidence>
<evidence type="ECO:0000313" key="3">
    <source>
        <dbReference type="EMBL" id="MDQ7247530.1"/>
    </source>
</evidence>
<dbReference type="PANTHER" id="PTHR30143">
    <property type="entry name" value="ACID HYDRATASE"/>
    <property type="match status" value="1"/>
</dbReference>
<reference evidence="4" key="1">
    <citation type="submission" date="2023-08" db="EMBL/GenBank/DDBJ databases">
        <title>Rhodospirillaceae gen. nov., a novel taxon isolated from the Yangtze River Yuezi River estuary sludge.</title>
        <authorList>
            <person name="Ruan L."/>
        </authorList>
    </citation>
    <scope>NUCLEOTIDE SEQUENCE [LARGE SCALE GENOMIC DNA]</scope>
    <source>
        <strain evidence="4">R-7</strain>
    </source>
</reference>
<keyword evidence="1" id="KW-0456">Lyase</keyword>
<keyword evidence="4" id="KW-1185">Reference proteome</keyword>
<gene>
    <name evidence="3" type="ORF">Q8A70_07615</name>
</gene>
<dbReference type="RefSeq" id="WP_379954933.1">
    <property type="nucleotide sequence ID" value="NZ_JAUYVI010000002.1"/>
</dbReference>
<dbReference type="GO" id="GO:0016787">
    <property type="term" value="F:hydrolase activity"/>
    <property type="evidence" value="ECO:0007669"/>
    <property type="project" value="UniProtKB-KW"/>
</dbReference>
<dbReference type="Pfam" id="PF01557">
    <property type="entry name" value="FAA_hydrolase"/>
    <property type="match status" value="1"/>
</dbReference>
<dbReference type="Gene3D" id="3.90.850.10">
    <property type="entry name" value="Fumarylacetoacetase-like, C-terminal domain"/>
    <property type="match status" value="1"/>
</dbReference>
<accession>A0ABU0YK74</accession>
<evidence type="ECO:0000256" key="1">
    <source>
        <dbReference type="ARBA" id="ARBA00023239"/>
    </source>
</evidence>
<dbReference type="EMBL" id="JAUYVI010000002">
    <property type="protein sequence ID" value="MDQ7247530.1"/>
    <property type="molecule type" value="Genomic_DNA"/>
</dbReference>
<proteinExistence type="predicted"/>
<protein>
    <submittedName>
        <fullName evidence="3">Fumarylacetoacetate hydrolase family protein</fullName>
    </submittedName>
</protein>
<sequence>MNRTEIHRAADLLWRTRLAESRIDALPPEIRPASLGEGYAIQEAMLDLAGQPAVGWKIAATSVAGQKHIGVTEPLAGRLFRDFVLADGARRPIARNHMRVAEAEFAFTMARDLPPRGKDYDQHEVMAAVAAMHLAIEIPDARYQVFDTIGAPSICADCAFHAWFVLGPEVKDWRGLDLSKQPVRAWKKDTVVAEGSGANALGDPRIALTWLANHLNSRGLALKAGEVITTGTCVKPVDVAAGDTVVMDYGALGRMSAGFD</sequence>
<dbReference type="SUPFAM" id="SSF56529">
    <property type="entry name" value="FAH"/>
    <property type="match status" value="1"/>
</dbReference>